<accession>A0AAV7TUB3</accession>
<evidence type="ECO:0000313" key="2">
    <source>
        <dbReference type="EMBL" id="KAJ1179258.1"/>
    </source>
</evidence>
<dbReference type="AlphaFoldDB" id="A0AAV7TUB3"/>
<organism evidence="2 3">
    <name type="scientific">Pleurodeles waltl</name>
    <name type="common">Iberian ribbed newt</name>
    <dbReference type="NCBI Taxonomy" id="8319"/>
    <lineage>
        <taxon>Eukaryota</taxon>
        <taxon>Metazoa</taxon>
        <taxon>Chordata</taxon>
        <taxon>Craniata</taxon>
        <taxon>Vertebrata</taxon>
        <taxon>Euteleostomi</taxon>
        <taxon>Amphibia</taxon>
        <taxon>Batrachia</taxon>
        <taxon>Caudata</taxon>
        <taxon>Salamandroidea</taxon>
        <taxon>Salamandridae</taxon>
        <taxon>Pleurodelinae</taxon>
        <taxon>Pleurodeles</taxon>
    </lineage>
</organism>
<comment type="caution">
    <text evidence="2">The sequence shown here is derived from an EMBL/GenBank/DDBJ whole genome shotgun (WGS) entry which is preliminary data.</text>
</comment>
<evidence type="ECO:0000313" key="3">
    <source>
        <dbReference type="Proteomes" id="UP001066276"/>
    </source>
</evidence>
<keyword evidence="3" id="KW-1185">Reference proteome</keyword>
<reference evidence="2" key="1">
    <citation type="journal article" date="2022" name="bioRxiv">
        <title>Sequencing and chromosome-scale assembly of the giantPleurodeles waltlgenome.</title>
        <authorList>
            <person name="Brown T."/>
            <person name="Elewa A."/>
            <person name="Iarovenko S."/>
            <person name="Subramanian E."/>
            <person name="Araus A.J."/>
            <person name="Petzold A."/>
            <person name="Susuki M."/>
            <person name="Suzuki K.-i.T."/>
            <person name="Hayashi T."/>
            <person name="Toyoda A."/>
            <person name="Oliveira C."/>
            <person name="Osipova E."/>
            <person name="Leigh N.D."/>
            <person name="Simon A."/>
            <person name="Yun M.H."/>
        </authorList>
    </citation>
    <scope>NUCLEOTIDE SEQUENCE</scope>
    <source>
        <strain evidence="2">20211129_DDA</strain>
        <tissue evidence="2">Liver</tissue>
    </source>
</reference>
<dbReference type="EMBL" id="JANPWB010000006">
    <property type="protein sequence ID" value="KAJ1179258.1"/>
    <property type="molecule type" value="Genomic_DNA"/>
</dbReference>
<feature type="compositionally biased region" description="Low complexity" evidence="1">
    <location>
        <begin position="113"/>
        <end position="135"/>
    </location>
</feature>
<proteinExistence type="predicted"/>
<dbReference type="Proteomes" id="UP001066276">
    <property type="component" value="Chromosome 3_2"/>
</dbReference>
<evidence type="ECO:0000256" key="1">
    <source>
        <dbReference type="SAM" id="MobiDB-lite"/>
    </source>
</evidence>
<gene>
    <name evidence="2" type="ORF">NDU88_004492</name>
</gene>
<name>A0AAV7TUB3_PLEWA</name>
<feature type="region of interest" description="Disordered" evidence="1">
    <location>
        <begin position="111"/>
        <end position="153"/>
    </location>
</feature>
<protein>
    <submittedName>
        <fullName evidence="2">Uncharacterized protein</fullName>
    </submittedName>
</protein>
<sequence length="153" mass="17373">MARQYPDDDQYRDYDAGHYDQHMVERLVEALDFHVQDSENKALVKALRPFALPIFNFGIRHFGKGSGKPSPVEININEPGRSSYDPLKQNFNAVPNDHKYDAFRSHTATLSFQTTQNTTDESNSSDSDNNSTSDKTQGKRKTDHTEEPSIPPQ</sequence>